<reference evidence="4 5" key="1">
    <citation type="journal article" date="2014" name="Nat. Genet.">
        <title>Whole-genome sequence of a flatfish provides insights into ZW sex chromosome evolution and adaptation to a benthic lifestyle.</title>
        <authorList>
            <person name="Chen S."/>
            <person name="Zhang G."/>
            <person name="Shao C."/>
            <person name="Huang Q."/>
            <person name="Liu G."/>
            <person name="Zhang P."/>
            <person name="Song W."/>
            <person name="An N."/>
            <person name="Chalopin D."/>
            <person name="Volff J.N."/>
            <person name="Hong Y."/>
            <person name="Li Q."/>
            <person name="Sha Z."/>
            <person name="Zhou H."/>
            <person name="Xie M."/>
            <person name="Yu Q."/>
            <person name="Liu Y."/>
            <person name="Xiang H."/>
            <person name="Wang N."/>
            <person name="Wu K."/>
            <person name="Yang C."/>
            <person name="Zhou Q."/>
            <person name="Liao X."/>
            <person name="Yang L."/>
            <person name="Hu Q."/>
            <person name="Zhang J."/>
            <person name="Meng L."/>
            <person name="Jin L."/>
            <person name="Tian Y."/>
            <person name="Lian J."/>
            <person name="Yang J."/>
            <person name="Miao G."/>
            <person name="Liu S."/>
            <person name="Liang Z."/>
            <person name="Yan F."/>
            <person name="Li Y."/>
            <person name="Sun B."/>
            <person name="Zhang H."/>
            <person name="Zhang J."/>
            <person name="Zhu Y."/>
            <person name="Du M."/>
            <person name="Zhao Y."/>
            <person name="Schartl M."/>
            <person name="Tang Q."/>
            <person name="Wang J."/>
        </authorList>
    </citation>
    <scope>NUCLEOTIDE SEQUENCE</scope>
</reference>
<name>A0A3P8UEJ7_CYNSE</name>
<feature type="coiled-coil region" evidence="1">
    <location>
        <begin position="107"/>
        <end position="151"/>
    </location>
</feature>
<evidence type="ECO:0000256" key="2">
    <source>
        <dbReference type="SAM" id="Phobius"/>
    </source>
</evidence>
<dbReference type="Gene3D" id="3.10.100.10">
    <property type="entry name" value="Mannose-Binding Protein A, subunit A"/>
    <property type="match status" value="1"/>
</dbReference>
<keyword evidence="2" id="KW-1133">Transmembrane helix</keyword>
<dbReference type="InParanoid" id="A0A3P8UEJ7"/>
<dbReference type="OMA" id="KEWLCEM"/>
<keyword evidence="5" id="KW-1185">Reference proteome</keyword>
<keyword evidence="2" id="KW-0472">Membrane</keyword>
<evidence type="ECO:0000259" key="3">
    <source>
        <dbReference type="PROSITE" id="PS50041"/>
    </source>
</evidence>
<dbReference type="STRING" id="244447.ENSCSEP00000000812"/>
<dbReference type="RefSeq" id="XP_024920569.1">
    <property type="nucleotide sequence ID" value="XM_025064801.1"/>
</dbReference>
<evidence type="ECO:0000313" key="5">
    <source>
        <dbReference type="Proteomes" id="UP000265120"/>
    </source>
</evidence>
<accession>A0A3P8UEJ7</accession>
<dbReference type="AlphaFoldDB" id="A0A3P8UEJ7"/>
<feature type="domain" description="C-type lectin" evidence="3">
    <location>
        <begin position="169"/>
        <end position="299"/>
    </location>
</feature>
<dbReference type="GeneID" id="103399235"/>
<feature type="transmembrane region" description="Helical" evidence="2">
    <location>
        <begin position="41"/>
        <end position="66"/>
    </location>
</feature>
<dbReference type="PROSITE" id="PS50041">
    <property type="entry name" value="C_TYPE_LECTIN_2"/>
    <property type="match status" value="1"/>
</dbReference>
<dbReference type="Ensembl" id="ENSCSET00000000840.1">
    <property type="protein sequence ID" value="ENSCSEP00000000812.1"/>
    <property type="gene ID" value="ENSCSEG00000000582.1"/>
</dbReference>
<dbReference type="InterPro" id="IPR016186">
    <property type="entry name" value="C-type_lectin-like/link_sf"/>
</dbReference>
<dbReference type="PANTHER" id="PTHR22803">
    <property type="entry name" value="MANNOSE, PHOSPHOLIPASE, LECTIN RECEPTOR RELATED"/>
    <property type="match status" value="1"/>
</dbReference>
<dbReference type="GeneTree" id="ENSGT01030000234575"/>
<dbReference type="OrthoDB" id="538816at2759"/>
<reference evidence="4" key="2">
    <citation type="submission" date="2025-08" db="UniProtKB">
        <authorList>
            <consortium name="Ensembl"/>
        </authorList>
    </citation>
    <scope>IDENTIFICATION</scope>
</reference>
<dbReference type="InterPro" id="IPR016187">
    <property type="entry name" value="CTDL_fold"/>
</dbReference>
<evidence type="ECO:0000313" key="4">
    <source>
        <dbReference type="Ensembl" id="ENSCSEP00000000812.1"/>
    </source>
</evidence>
<keyword evidence="1" id="KW-0175">Coiled coil</keyword>
<dbReference type="Pfam" id="PF00059">
    <property type="entry name" value="Lectin_C"/>
    <property type="match status" value="1"/>
</dbReference>
<dbReference type="KEGG" id="csem:103399235"/>
<dbReference type="Proteomes" id="UP000265120">
    <property type="component" value="Chromosome 1"/>
</dbReference>
<keyword evidence="2" id="KW-0812">Transmembrane</keyword>
<proteinExistence type="predicted"/>
<protein>
    <submittedName>
        <fullName evidence="4">C-type lectin domain family 4 member E-like</fullName>
    </submittedName>
</protein>
<dbReference type="SMART" id="SM00034">
    <property type="entry name" value="CLECT"/>
    <property type="match status" value="1"/>
</dbReference>
<sequence length="305" mass="34645">MAHSEMISYEDDNTDGVPFHHLSPSKGAVHTFRVGSRSLPLYPVIIMCLGVLNVILLLTALILGIYCGEAGQKLAPQQPITQNSISIELKELQRIQSEAIKATHDFEEALKNELKNTEQLKLKLEQNKTNSDRFQRQLEDLHLEKATLQSTMSDDHESCGRCQPGWMLLNTTCYWSSKSASLPARSWANSKKDCTGRGGRLVVIDSWEEQVTLFDYMPVVSEGNWWNQGAWIGLTDQHAEDNWLWINNVTLGEGYWIVGEPNNWGSGEDCAVLLRTPDNNPRESWYDLACYQTMEWLCETPPRDQ</sequence>
<dbReference type="InterPro" id="IPR050111">
    <property type="entry name" value="C-type_lectin/snaclec_domain"/>
</dbReference>
<dbReference type="SUPFAM" id="SSF56436">
    <property type="entry name" value="C-type lectin-like"/>
    <property type="match status" value="1"/>
</dbReference>
<dbReference type="InterPro" id="IPR001304">
    <property type="entry name" value="C-type_lectin-like"/>
</dbReference>
<organism evidence="4 5">
    <name type="scientific">Cynoglossus semilaevis</name>
    <name type="common">Tongue sole</name>
    <dbReference type="NCBI Taxonomy" id="244447"/>
    <lineage>
        <taxon>Eukaryota</taxon>
        <taxon>Metazoa</taxon>
        <taxon>Chordata</taxon>
        <taxon>Craniata</taxon>
        <taxon>Vertebrata</taxon>
        <taxon>Euteleostomi</taxon>
        <taxon>Actinopterygii</taxon>
        <taxon>Neopterygii</taxon>
        <taxon>Teleostei</taxon>
        <taxon>Neoteleostei</taxon>
        <taxon>Acanthomorphata</taxon>
        <taxon>Carangaria</taxon>
        <taxon>Pleuronectiformes</taxon>
        <taxon>Pleuronectoidei</taxon>
        <taxon>Cynoglossidae</taxon>
        <taxon>Cynoglossinae</taxon>
        <taxon>Cynoglossus</taxon>
    </lineage>
</organism>
<reference evidence="4" key="3">
    <citation type="submission" date="2025-09" db="UniProtKB">
        <authorList>
            <consortium name="Ensembl"/>
        </authorList>
    </citation>
    <scope>IDENTIFICATION</scope>
</reference>
<evidence type="ECO:0000256" key="1">
    <source>
        <dbReference type="SAM" id="Coils"/>
    </source>
</evidence>